<dbReference type="EMBL" id="JAWDJX010000039">
    <property type="protein sequence ID" value="KAK3049550.1"/>
    <property type="molecule type" value="Genomic_DNA"/>
</dbReference>
<organism evidence="9 10">
    <name type="scientific">Extremus antarcticus</name>
    <dbReference type="NCBI Taxonomy" id="702011"/>
    <lineage>
        <taxon>Eukaryota</taxon>
        <taxon>Fungi</taxon>
        <taxon>Dikarya</taxon>
        <taxon>Ascomycota</taxon>
        <taxon>Pezizomycotina</taxon>
        <taxon>Dothideomycetes</taxon>
        <taxon>Dothideomycetidae</taxon>
        <taxon>Mycosphaerellales</taxon>
        <taxon>Extremaceae</taxon>
        <taxon>Extremus</taxon>
    </lineage>
</organism>
<dbReference type="PANTHER" id="PTHR13605:SF4">
    <property type="entry name" value="ER MEMBRANE PROTEIN COMPLEX SUBUNIT 7"/>
    <property type="match status" value="1"/>
</dbReference>
<name>A0AAJ0DG88_9PEZI</name>
<feature type="transmembrane region" description="Helical" evidence="6">
    <location>
        <begin position="157"/>
        <end position="175"/>
    </location>
</feature>
<keyword evidence="10" id="KW-1185">Reference proteome</keyword>
<evidence type="ECO:0000256" key="4">
    <source>
        <dbReference type="ARBA" id="ARBA00022989"/>
    </source>
</evidence>
<keyword evidence="5 6" id="KW-0472">Membrane</keyword>
<evidence type="ECO:0000256" key="3">
    <source>
        <dbReference type="ARBA" id="ARBA00022729"/>
    </source>
</evidence>
<keyword evidence="3 7" id="KW-0732">Signal</keyword>
<feature type="domain" description="ER membrane protein complex subunit 7 beta-sandwich" evidence="8">
    <location>
        <begin position="33"/>
        <end position="160"/>
    </location>
</feature>
<dbReference type="InterPro" id="IPR019008">
    <property type="entry name" value="Beta_sandwich_EMC7"/>
</dbReference>
<dbReference type="Proteomes" id="UP001271007">
    <property type="component" value="Unassembled WGS sequence"/>
</dbReference>
<keyword evidence="4 6" id="KW-1133">Transmembrane helix</keyword>
<evidence type="ECO:0000256" key="2">
    <source>
        <dbReference type="ARBA" id="ARBA00022692"/>
    </source>
</evidence>
<feature type="chain" id="PRO_5042523325" description="ER membrane protein complex subunit 7 beta-sandwich domain-containing protein" evidence="7">
    <location>
        <begin position="19"/>
        <end position="231"/>
    </location>
</feature>
<sequence>MLLTTLYALWASAAVASAARLTISVGASPQLPNPASLSASTHAVLLGPPGVRYDVPLRRDNTFLFPDIDSASYLLTVHSRDHQFPPLRIDVEKTEDAASQQTIEAWQTFRGNEWSNKGPSYGSAQNVAKFEVRPYAQKEFYVERGGFNLLSFLKSPMILMSLVSVVMIFGLPKMMENMDPEMKAEMEQMTSSKGPPTGADQAASTIQNSVQNFDFAGWMAGKTDSGGSKKR</sequence>
<evidence type="ECO:0000256" key="5">
    <source>
        <dbReference type="ARBA" id="ARBA00023136"/>
    </source>
</evidence>
<accession>A0AAJ0DG88</accession>
<keyword evidence="2 6" id="KW-0812">Transmembrane</keyword>
<comment type="caution">
    <text evidence="9">The sequence shown here is derived from an EMBL/GenBank/DDBJ whole genome shotgun (WGS) entry which is preliminary data.</text>
</comment>
<evidence type="ECO:0000313" key="9">
    <source>
        <dbReference type="EMBL" id="KAK3049550.1"/>
    </source>
</evidence>
<evidence type="ECO:0000259" key="8">
    <source>
        <dbReference type="Pfam" id="PF09430"/>
    </source>
</evidence>
<comment type="subcellular location">
    <subcellularLocation>
        <location evidence="1">Membrane</location>
        <topology evidence="1">Single-pass membrane protein</topology>
    </subcellularLocation>
</comment>
<proteinExistence type="predicted"/>
<reference evidence="9" key="1">
    <citation type="submission" date="2023-04" db="EMBL/GenBank/DDBJ databases">
        <title>Black Yeasts Isolated from many extreme environments.</title>
        <authorList>
            <person name="Coleine C."/>
            <person name="Stajich J.E."/>
            <person name="Selbmann L."/>
        </authorList>
    </citation>
    <scope>NUCLEOTIDE SEQUENCE</scope>
    <source>
        <strain evidence="9">CCFEE 5312</strain>
    </source>
</reference>
<dbReference type="PANTHER" id="PTHR13605">
    <property type="entry name" value="ER MEMBRANE PROTEIN COMPLEX SUBUNIT 7"/>
    <property type="match status" value="1"/>
</dbReference>
<gene>
    <name evidence="9" type="ORF">LTR09_009218</name>
</gene>
<evidence type="ECO:0000256" key="7">
    <source>
        <dbReference type="SAM" id="SignalP"/>
    </source>
</evidence>
<evidence type="ECO:0000313" key="10">
    <source>
        <dbReference type="Proteomes" id="UP001271007"/>
    </source>
</evidence>
<dbReference type="GO" id="GO:0072546">
    <property type="term" value="C:EMC complex"/>
    <property type="evidence" value="ECO:0007669"/>
    <property type="project" value="TreeGrafter"/>
</dbReference>
<evidence type="ECO:0000256" key="1">
    <source>
        <dbReference type="ARBA" id="ARBA00004167"/>
    </source>
</evidence>
<dbReference type="InterPro" id="IPR039163">
    <property type="entry name" value="EMC7"/>
</dbReference>
<protein>
    <recommendedName>
        <fullName evidence="8">ER membrane protein complex subunit 7 beta-sandwich domain-containing protein</fullName>
    </recommendedName>
</protein>
<feature type="signal peptide" evidence="7">
    <location>
        <begin position="1"/>
        <end position="18"/>
    </location>
</feature>
<dbReference type="AlphaFoldDB" id="A0AAJ0DG88"/>
<evidence type="ECO:0000256" key="6">
    <source>
        <dbReference type="SAM" id="Phobius"/>
    </source>
</evidence>
<dbReference type="Pfam" id="PF09430">
    <property type="entry name" value="EMC7_beta-sandw"/>
    <property type="match status" value="1"/>
</dbReference>